<keyword evidence="2" id="KW-1185">Reference proteome</keyword>
<reference evidence="1" key="2">
    <citation type="journal article" date="2020" name="Nat. Commun.">
        <title>Large-scale genome sequencing of mycorrhizal fungi provides insights into the early evolution of symbiotic traits.</title>
        <authorList>
            <person name="Miyauchi S."/>
            <person name="Kiss E."/>
            <person name="Kuo A."/>
            <person name="Drula E."/>
            <person name="Kohler A."/>
            <person name="Sanchez-Garcia M."/>
            <person name="Morin E."/>
            <person name="Andreopoulos B."/>
            <person name="Barry K.W."/>
            <person name="Bonito G."/>
            <person name="Buee M."/>
            <person name="Carver A."/>
            <person name="Chen C."/>
            <person name="Cichocki N."/>
            <person name="Clum A."/>
            <person name="Culley D."/>
            <person name="Crous P.W."/>
            <person name="Fauchery L."/>
            <person name="Girlanda M."/>
            <person name="Hayes R.D."/>
            <person name="Keri Z."/>
            <person name="LaButti K."/>
            <person name="Lipzen A."/>
            <person name="Lombard V."/>
            <person name="Magnuson J."/>
            <person name="Maillard F."/>
            <person name="Murat C."/>
            <person name="Nolan M."/>
            <person name="Ohm R.A."/>
            <person name="Pangilinan J."/>
            <person name="Pereira M.F."/>
            <person name="Perotto S."/>
            <person name="Peter M."/>
            <person name="Pfister S."/>
            <person name="Riley R."/>
            <person name="Sitrit Y."/>
            <person name="Stielow J.B."/>
            <person name="Szollosi G."/>
            <person name="Zifcakova L."/>
            <person name="Stursova M."/>
            <person name="Spatafora J.W."/>
            <person name="Tedersoo L."/>
            <person name="Vaario L.M."/>
            <person name="Yamada A."/>
            <person name="Yan M."/>
            <person name="Wang P."/>
            <person name="Xu J."/>
            <person name="Bruns T."/>
            <person name="Baldrian P."/>
            <person name="Vilgalys R."/>
            <person name="Dunand C."/>
            <person name="Henrissat B."/>
            <person name="Grigoriev I.V."/>
            <person name="Hibbett D."/>
            <person name="Nagy L.G."/>
            <person name="Martin F.M."/>
        </authorList>
    </citation>
    <scope>NUCLEOTIDE SEQUENCE</scope>
    <source>
        <strain evidence="1">Prilba</strain>
    </source>
</reference>
<evidence type="ECO:0000313" key="1">
    <source>
        <dbReference type="EMBL" id="KAF8473051.1"/>
    </source>
</evidence>
<name>A0A9P5MQF3_9AGAM</name>
<dbReference type="Proteomes" id="UP000759537">
    <property type="component" value="Unassembled WGS sequence"/>
</dbReference>
<proteinExistence type="predicted"/>
<gene>
    <name evidence="1" type="ORF">DFH94DRAFT_684494</name>
</gene>
<dbReference type="AlphaFoldDB" id="A0A9P5MQF3"/>
<reference evidence="1" key="1">
    <citation type="submission" date="2019-10" db="EMBL/GenBank/DDBJ databases">
        <authorList>
            <consortium name="DOE Joint Genome Institute"/>
            <person name="Kuo A."/>
            <person name="Miyauchi S."/>
            <person name="Kiss E."/>
            <person name="Drula E."/>
            <person name="Kohler A."/>
            <person name="Sanchez-Garcia M."/>
            <person name="Andreopoulos B."/>
            <person name="Barry K.W."/>
            <person name="Bonito G."/>
            <person name="Buee M."/>
            <person name="Carver A."/>
            <person name="Chen C."/>
            <person name="Cichocki N."/>
            <person name="Clum A."/>
            <person name="Culley D."/>
            <person name="Crous P.W."/>
            <person name="Fauchery L."/>
            <person name="Girlanda M."/>
            <person name="Hayes R."/>
            <person name="Keri Z."/>
            <person name="LaButti K."/>
            <person name="Lipzen A."/>
            <person name="Lombard V."/>
            <person name="Magnuson J."/>
            <person name="Maillard F."/>
            <person name="Morin E."/>
            <person name="Murat C."/>
            <person name="Nolan M."/>
            <person name="Ohm R."/>
            <person name="Pangilinan J."/>
            <person name="Pereira M."/>
            <person name="Perotto S."/>
            <person name="Peter M."/>
            <person name="Riley R."/>
            <person name="Sitrit Y."/>
            <person name="Stielow B."/>
            <person name="Szollosi G."/>
            <person name="Zifcakova L."/>
            <person name="Stursova M."/>
            <person name="Spatafora J.W."/>
            <person name="Tedersoo L."/>
            <person name="Vaario L.-M."/>
            <person name="Yamada A."/>
            <person name="Yan M."/>
            <person name="Wang P."/>
            <person name="Xu J."/>
            <person name="Bruns T."/>
            <person name="Baldrian P."/>
            <person name="Vilgalys R."/>
            <person name="Henrissat B."/>
            <person name="Grigoriev I.V."/>
            <person name="Hibbett D."/>
            <person name="Nagy L.G."/>
            <person name="Martin F.M."/>
        </authorList>
    </citation>
    <scope>NUCLEOTIDE SEQUENCE</scope>
    <source>
        <strain evidence="1">Prilba</strain>
    </source>
</reference>
<protein>
    <submittedName>
        <fullName evidence="1">Uncharacterized protein</fullName>
    </submittedName>
</protein>
<sequence>MCQELLSAERCPMLSLALPIYEKLVVHWRALSETIPELAHYIRLGIRKIMEYVAIGRRSHVYALAMILNPKTKFKWMEQHWSSEEVRDAEVWMEEAVGMSLVFTFLDLITGPGPTPEDAGTSDSTTKIRPGHDTDIMLFASSHTSVV</sequence>
<evidence type="ECO:0000313" key="2">
    <source>
        <dbReference type="Proteomes" id="UP000759537"/>
    </source>
</evidence>
<comment type="caution">
    <text evidence="1">The sequence shown here is derived from an EMBL/GenBank/DDBJ whole genome shotgun (WGS) entry which is preliminary data.</text>
</comment>
<dbReference type="OrthoDB" id="2672904at2759"/>
<accession>A0A9P5MQF3</accession>
<organism evidence="1 2">
    <name type="scientific">Russula ochroleuca</name>
    <dbReference type="NCBI Taxonomy" id="152965"/>
    <lineage>
        <taxon>Eukaryota</taxon>
        <taxon>Fungi</taxon>
        <taxon>Dikarya</taxon>
        <taxon>Basidiomycota</taxon>
        <taxon>Agaricomycotina</taxon>
        <taxon>Agaricomycetes</taxon>
        <taxon>Russulales</taxon>
        <taxon>Russulaceae</taxon>
        <taxon>Russula</taxon>
    </lineage>
</organism>
<dbReference type="EMBL" id="WHVB01000019">
    <property type="protein sequence ID" value="KAF8473051.1"/>
    <property type="molecule type" value="Genomic_DNA"/>
</dbReference>